<accession>A0A075LJM3</accession>
<keyword evidence="2" id="KW-0808">Transferase</keyword>
<dbReference type="KEGG" id="tap:GZ22_10070"/>
<reference evidence="3 5" key="2">
    <citation type="submission" date="2016-10" db="EMBL/GenBank/DDBJ databases">
        <authorList>
            <person name="Varghese N."/>
            <person name="Submissions S."/>
        </authorList>
    </citation>
    <scope>NUCLEOTIDE SEQUENCE [LARGE SCALE GENOMIC DNA]</scope>
    <source>
        <strain evidence="3 5">DSM 21619</strain>
    </source>
</reference>
<sequence>MNQKSQKKINNLENIERVPADKLFELIPIKKDDSVLDLGAGTGYISLSIADRVKTVFAFDYDEDILKHLDTVAEERDITNIKTVAGNFKDIPLEDHNIDIAIASISLHEVQPLATALKEIHRTLKHKGLFLCIELEKTEASTGPRVSSEDMETEILDAGFSVVDKIYPSTKIANQPVYIILAQKSK</sequence>
<feature type="domain" description="Methyltransferase type 11" evidence="1">
    <location>
        <begin position="36"/>
        <end position="132"/>
    </location>
</feature>
<dbReference type="GeneID" id="34220485"/>
<gene>
    <name evidence="2" type="ORF">GZ22_10070</name>
    <name evidence="3" type="ORF">SAMN04489762_0233</name>
</gene>
<dbReference type="Gene3D" id="3.40.50.150">
    <property type="entry name" value="Vaccinia Virus protein VP39"/>
    <property type="match status" value="1"/>
</dbReference>
<dbReference type="Pfam" id="PF08241">
    <property type="entry name" value="Methyltransf_11"/>
    <property type="match status" value="1"/>
</dbReference>
<evidence type="ECO:0000313" key="2">
    <source>
        <dbReference type="EMBL" id="AIF66955.1"/>
    </source>
</evidence>
<evidence type="ECO:0000313" key="3">
    <source>
        <dbReference type="EMBL" id="SEM50197.1"/>
    </source>
</evidence>
<dbReference type="InterPro" id="IPR013216">
    <property type="entry name" value="Methyltransf_11"/>
</dbReference>
<accession>A0AAX2E9R5</accession>
<evidence type="ECO:0000313" key="4">
    <source>
        <dbReference type="Proteomes" id="UP000027980"/>
    </source>
</evidence>
<dbReference type="GO" id="GO:0032259">
    <property type="term" value="P:methylation"/>
    <property type="evidence" value="ECO:0007669"/>
    <property type="project" value="UniProtKB-KW"/>
</dbReference>
<dbReference type="EMBL" id="CP008876">
    <property type="protein sequence ID" value="AIF66955.1"/>
    <property type="molecule type" value="Genomic_DNA"/>
</dbReference>
<dbReference type="Proteomes" id="UP000199735">
    <property type="component" value="Unassembled WGS sequence"/>
</dbReference>
<organism evidence="2 4">
    <name type="scientific">Terribacillus saccharophilus</name>
    <dbReference type="NCBI Taxonomy" id="361277"/>
    <lineage>
        <taxon>Bacteria</taxon>
        <taxon>Bacillati</taxon>
        <taxon>Bacillota</taxon>
        <taxon>Bacilli</taxon>
        <taxon>Bacillales</taxon>
        <taxon>Bacillaceae</taxon>
        <taxon>Terribacillus</taxon>
    </lineage>
</organism>
<proteinExistence type="predicted"/>
<dbReference type="SUPFAM" id="SSF53335">
    <property type="entry name" value="S-adenosyl-L-methionine-dependent methyltransferases"/>
    <property type="match status" value="1"/>
</dbReference>
<dbReference type="Proteomes" id="UP000027980">
    <property type="component" value="Chromosome"/>
</dbReference>
<dbReference type="AlphaFoldDB" id="A0A075LJM3"/>
<protein>
    <submittedName>
        <fullName evidence="3">Methyltransferase domain-containing protein</fullName>
    </submittedName>
    <submittedName>
        <fullName evidence="2">SAM-dependent methyltransferase</fullName>
    </submittedName>
</protein>
<dbReference type="PANTHER" id="PTHR43591">
    <property type="entry name" value="METHYLTRANSFERASE"/>
    <property type="match status" value="1"/>
</dbReference>
<reference evidence="2 4" key="1">
    <citation type="submission" date="2014-07" db="EMBL/GenBank/DDBJ databases">
        <title>Complete genome sequence of a moderately halophilic bacterium Terribacillus aidingensis MP602, isolated from Cryptomeria fortunei in Tianmu mountain in China.</title>
        <authorList>
            <person name="Wang Y."/>
            <person name="Lu P."/>
            <person name="Zhang L."/>
        </authorList>
    </citation>
    <scope>NUCLEOTIDE SEQUENCE [LARGE SCALE GENOMIC DNA]</scope>
    <source>
        <strain evidence="2 4">MP602</strain>
    </source>
</reference>
<evidence type="ECO:0000259" key="1">
    <source>
        <dbReference type="Pfam" id="PF08241"/>
    </source>
</evidence>
<dbReference type="GO" id="GO:0008757">
    <property type="term" value="F:S-adenosylmethionine-dependent methyltransferase activity"/>
    <property type="evidence" value="ECO:0007669"/>
    <property type="project" value="InterPro"/>
</dbReference>
<dbReference type="HOGENOM" id="CLU_037990_16_1_9"/>
<dbReference type="InterPro" id="IPR029063">
    <property type="entry name" value="SAM-dependent_MTases_sf"/>
</dbReference>
<dbReference type="RefSeq" id="WP_038561756.1">
    <property type="nucleotide sequence ID" value="NZ_CP008876.1"/>
</dbReference>
<dbReference type="EMBL" id="FOCD01000001">
    <property type="protein sequence ID" value="SEM50197.1"/>
    <property type="molecule type" value="Genomic_DNA"/>
</dbReference>
<dbReference type="CDD" id="cd02440">
    <property type="entry name" value="AdoMet_MTases"/>
    <property type="match status" value="1"/>
</dbReference>
<keyword evidence="2" id="KW-0489">Methyltransferase</keyword>
<name>A0A075LJM3_9BACI</name>
<evidence type="ECO:0000313" key="5">
    <source>
        <dbReference type="Proteomes" id="UP000199735"/>
    </source>
</evidence>